<keyword evidence="1" id="KW-0732">Signal</keyword>
<evidence type="ECO:0000313" key="3">
    <source>
        <dbReference type="Proteomes" id="UP000799441"/>
    </source>
</evidence>
<organism evidence="2 3">
    <name type="scientific">Polychaeton citri CBS 116435</name>
    <dbReference type="NCBI Taxonomy" id="1314669"/>
    <lineage>
        <taxon>Eukaryota</taxon>
        <taxon>Fungi</taxon>
        <taxon>Dikarya</taxon>
        <taxon>Ascomycota</taxon>
        <taxon>Pezizomycotina</taxon>
        <taxon>Dothideomycetes</taxon>
        <taxon>Dothideomycetidae</taxon>
        <taxon>Capnodiales</taxon>
        <taxon>Capnodiaceae</taxon>
        <taxon>Polychaeton</taxon>
    </lineage>
</organism>
<feature type="chain" id="PRO_5040490711" evidence="1">
    <location>
        <begin position="21"/>
        <end position="108"/>
    </location>
</feature>
<dbReference type="AlphaFoldDB" id="A0A9P4Q763"/>
<sequence>MAYGKMILIFLHFILSGLKGSEIHDFVHSAINILKTVTGLCHSAQEALLWPICVIGCFARGVQRESFRDIRESAFDSDYVQKQWSECWEAIDAGRRGDTWERAAKICV</sequence>
<evidence type="ECO:0000256" key="1">
    <source>
        <dbReference type="SAM" id="SignalP"/>
    </source>
</evidence>
<dbReference type="Proteomes" id="UP000799441">
    <property type="component" value="Unassembled WGS sequence"/>
</dbReference>
<protein>
    <submittedName>
        <fullName evidence="2">Uncharacterized protein</fullName>
    </submittedName>
</protein>
<dbReference type="InterPro" id="IPR021858">
    <property type="entry name" value="Fun_TF"/>
</dbReference>
<evidence type="ECO:0000313" key="2">
    <source>
        <dbReference type="EMBL" id="KAF2719691.1"/>
    </source>
</evidence>
<proteinExistence type="predicted"/>
<gene>
    <name evidence="2" type="ORF">K431DRAFT_107907</name>
</gene>
<dbReference type="Pfam" id="PF11951">
    <property type="entry name" value="Fungal_trans_2"/>
    <property type="match status" value="1"/>
</dbReference>
<comment type="caution">
    <text evidence="2">The sequence shown here is derived from an EMBL/GenBank/DDBJ whole genome shotgun (WGS) entry which is preliminary data.</text>
</comment>
<accession>A0A9P4Q763</accession>
<reference evidence="2" key="1">
    <citation type="journal article" date="2020" name="Stud. Mycol.">
        <title>101 Dothideomycetes genomes: a test case for predicting lifestyles and emergence of pathogens.</title>
        <authorList>
            <person name="Haridas S."/>
            <person name="Albert R."/>
            <person name="Binder M."/>
            <person name="Bloem J."/>
            <person name="Labutti K."/>
            <person name="Salamov A."/>
            <person name="Andreopoulos B."/>
            <person name="Baker S."/>
            <person name="Barry K."/>
            <person name="Bills G."/>
            <person name="Bluhm B."/>
            <person name="Cannon C."/>
            <person name="Castanera R."/>
            <person name="Culley D."/>
            <person name="Daum C."/>
            <person name="Ezra D."/>
            <person name="Gonzalez J."/>
            <person name="Henrissat B."/>
            <person name="Kuo A."/>
            <person name="Liang C."/>
            <person name="Lipzen A."/>
            <person name="Lutzoni F."/>
            <person name="Magnuson J."/>
            <person name="Mondo S."/>
            <person name="Nolan M."/>
            <person name="Ohm R."/>
            <person name="Pangilinan J."/>
            <person name="Park H.-J."/>
            <person name="Ramirez L."/>
            <person name="Alfaro M."/>
            <person name="Sun H."/>
            <person name="Tritt A."/>
            <person name="Yoshinaga Y."/>
            <person name="Zwiers L.-H."/>
            <person name="Turgeon B."/>
            <person name="Goodwin S."/>
            <person name="Spatafora J."/>
            <person name="Crous P."/>
            <person name="Grigoriev I."/>
        </authorList>
    </citation>
    <scope>NUCLEOTIDE SEQUENCE</scope>
    <source>
        <strain evidence="2">CBS 116435</strain>
    </source>
</reference>
<name>A0A9P4Q763_9PEZI</name>
<feature type="signal peptide" evidence="1">
    <location>
        <begin position="1"/>
        <end position="20"/>
    </location>
</feature>
<dbReference type="EMBL" id="MU003808">
    <property type="protein sequence ID" value="KAF2719691.1"/>
    <property type="molecule type" value="Genomic_DNA"/>
</dbReference>
<keyword evidence="3" id="KW-1185">Reference proteome</keyword>